<feature type="region of interest" description="Disordered" evidence="5">
    <location>
        <begin position="509"/>
        <end position="570"/>
    </location>
</feature>
<name>A0A9D4Z3B8_ADICA</name>
<evidence type="ECO:0000256" key="1">
    <source>
        <dbReference type="ARBA" id="ARBA00023015"/>
    </source>
</evidence>
<dbReference type="SMART" id="SM00353">
    <property type="entry name" value="HLH"/>
    <property type="match status" value="1"/>
</dbReference>
<proteinExistence type="predicted"/>
<dbReference type="GO" id="GO:0046983">
    <property type="term" value="F:protein dimerization activity"/>
    <property type="evidence" value="ECO:0007669"/>
    <property type="project" value="InterPro"/>
</dbReference>
<dbReference type="OrthoDB" id="1926382at2759"/>
<dbReference type="PANTHER" id="PTHR11514">
    <property type="entry name" value="MYC"/>
    <property type="match status" value="1"/>
</dbReference>
<dbReference type="Pfam" id="PF00010">
    <property type="entry name" value="HLH"/>
    <property type="match status" value="1"/>
</dbReference>
<evidence type="ECO:0000256" key="3">
    <source>
        <dbReference type="ARBA" id="ARBA00023242"/>
    </source>
</evidence>
<keyword evidence="1" id="KW-0805">Transcription regulation</keyword>
<dbReference type="SUPFAM" id="SSF47459">
    <property type="entry name" value="HLH, helix-loop-helix DNA-binding domain"/>
    <property type="match status" value="1"/>
</dbReference>
<protein>
    <recommendedName>
        <fullName evidence="6">BHLH domain-containing protein</fullName>
    </recommendedName>
</protein>
<dbReference type="PANTHER" id="PTHR11514:SF43">
    <property type="entry name" value="TRANSCRIPTION FACTOR MYC2"/>
    <property type="match status" value="1"/>
</dbReference>
<evidence type="ECO:0000256" key="2">
    <source>
        <dbReference type="ARBA" id="ARBA00023163"/>
    </source>
</evidence>
<evidence type="ECO:0000256" key="4">
    <source>
        <dbReference type="SAM" id="Coils"/>
    </source>
</evidence>
<feature type="coiled-coil region" evidence="4">
    <location>
        <begin position="599"/>
        <end position="633"/>
    </location>
</feature>
<dbReference type="InterPro" id="IPR025610">
    <property type="entry name" value="MYC/MYB_N"/>
</dbReference>
<evidence type="ECO:0000313" key="7">
    <source>
        <dbReference type="EMBL" id="KAI5059635.1"/>
    </source>
</evidence>
<feature type="region of interest" description="Disordered" evidence="5">
    <location>
        <begin position="29"/>
        <end position="51"/>
    </location>
</feature>
<dbReference type="Pfam" id="PF14215">
    <property type="entry name" value="bHLH-MYC_N"/>
    <property type="match status" value="1"/>
</dbReference>
<dbReference type="AlphaFoldDB" id="A0A9D4Z3B8"/>
<keyword evidence="2" id="KW-0804">Transcription</keyword>
<dbReference type="Gene3D" id="4.10.280.10">
    <property type="entry name" value="Helix-loop-helix DNA-binding domain"/>
    <property type="match status" value="1"/>
</dbReference>
<feature type="compositionally biased region" description="Basic and acidic residues" evidence="5">
    <location>
        <begin position="523"/>
        <end position="546"/>
    </location>
</feature>
<reference evidence="7" key="1">
    <citation type="submission" date="2021-01" db="EMBL/GenBank/DDBJ databases">
        <title>Adiantum capillus-veneris genome.</title>
        <authorList>
            <person name="Fang Y."/>
            <person name="Liao Q."/>
        </authorList>
    </citation>
    <scope>NUCLEOTIDE SEQUENCE</scope>
    <source>
        <strain evidence="7">H3</strain>
        <tissue evidence="7">Leaf</tissue>
    </source>
</reference>
<comment type="caution">
    <text evidence="7">The sequence shown here is derived from an EMBL/GenBank/DDBJ whole genome shotgun (WGS) entry which is preliminary data.</text>
</comment>
<dbReference type="InterPro" id="IPR011598">
    <property type="entry name" value="bHLH_dom"/>
</dbReference>
<feature type="compositionally biased region" description="Low complexity" evidence="5">
    <location>
        <begin position="376"/>
        <end position="385"/>
    </location>
</feature>
<keyword evidence="3" id="KW-0539">Nucleus</keyword>
<dbReference type="InterPro" id="IPR036638">
    <property type="entry name" value="HLH_DNA-bd_sf"/>
</dbReference>
<dbReference type="GO" id="GO:0003700">
    <property type="term" value="F:DNA-binding transcription factor activity"/>
    <property type="evidence" value="ECO:0007669"/>
    <property type="project" value="InterPro"/>
</dbReference>
<feature type="compositionally biased region" description="Basic and acidic residues" evidence="5">
    <location>
        <begin position="557"/>
        <end position="570"/>
    </location>
</feature>
<feature type="compositionally biased region" description="Polar residues" evidence="5">
    <location>
        <begin position="360"/>
        <end position="375"/>
    </location>
</feature>
<feature type="domain" description="BHLH" evidence="6">
    <location>
        <begin position="560"/>
        <end position="609"/>
    </location>
</feature>
<evidence type="ECO:0000256" key="5">
    <source>
        <dbReference type="SAM" id="MobiDB-lite"/>
    </source>
</evidence>
<dbReference type="GO" id="GO:0000976">
    <property type="term" value="F:transcription cis-regulatory region binding"/>
    <property type="evidence" value="ECO:0007669"/>
    <property type="project" value="TreeGrafter"/>
</dbReference>
<dbReference type="EMBL" id="JABFUD020000025">
    <property type="protein sequence ID" value="KAI5059635.1"/>
    <property type="molecule type" value="Genomic_DNA"/>
</dbReference>
<sequence>MRPRHRRTTSHHRPLLLFPGCRRTRTCRHRSPQMRISSQPPKGADLPKSLNSPVEDTLQQKLQWVVEHFAEKWTYAIFWQLTQSNHGQQAVLGWGDGYFHPKESEHAAVQPVSEADLQLRQRIILELRNLIRQSGTPGLSLSTSRYVWLTLDGQSPNQGCSRAELARRFHIRTMLCVPTSHGVVELGSTEFIHEDVAFVQLVRKLFNPLEDYSSLLAFLLRGNLSYSSALLDAPTSSTFFDGILSASTVAESQVSKNQFQVGSYSEVSKISLSQVREAEERPSLTGLQSCQQGMMLASDLSRMIVDSFGDNVTVPTLACSLQQQKLRGLVHEDLLVALNNDLKSEGSVLTQRTEQKHTTSRQPSFNSDLGSSNKVSDSQSYGQSSTRSSLALKVSSLKLESFENAPAQVDGNIEQSQMPPNTWLDLSQLSHEGKVPQASGPSLVPNLLRTQSLQESDCKHGLERENSKIRGSSYGMDRVSPSYSLDKPVGGKVRQQQDEMLSTTELQLDNPTFGMSGALRPSLDSDHSDAGASYKDAECSEAIEGRKPRKRGRKPANGREEPLNHVEAERQRREKLNQRFYALRAVVPHVSKMDKASLLNDAALYIQELKCKLNELETEKKELASQLEVAKMETLVHRKCSAYRPSLHDVHKRMGVKIHFLGGREAMIQVDGPKELYPVAKVMAALQDLQLEVHHASLSTAQDRVHQSILVKLRSQSFFTKDQLVAAIFE</sequence>
<dbReference type="InterPro" id="IPR045084">
    <property type="entry name" value="AIB/MYC-like"/>
</dbReference>
<dbReference type="GO" id="GO:0005634">
    <property type="term" value="C:nucleus"/>
    <property type="evidence" value="ECO:0007669"/>
    <property type="project" value="TreeGrafter"/>
</dbReference>
<gene>
    <name evidence="7" type="ORF">GOP47_0025954</name>
</gene>
<organism evidence="7 8">
    <name type="scientific">Adiantum capillus-veneris</name>
    <name type="common">Maidenhair fern</name>
    <dbReference type="NCBI Taxonomy" id="13818"/>
    <lineage>
        <taxon>Eukaryota</taxon>
        <taxon>Viridiplantae</taxon>
        <taxon>Streptophyta</taxon>
        <taxon>Embryophyta</taxon>
        <taxon>Tracheophyta</taxon>
        <taxon>Polypodiopsida</taxon>
        <taxon>Polypodiidae</taxon>
        <taxon>Polypodiales</taxon>
        <taxon>Pteridineae</taxon>
        <taxon>Pteridaceae</taxon>
        <taxon>Vittarioideae</taxon>
        <taxon>Adiantum</taxon>
    </lineage>
</organism>
<feature type="region of interest" description="Disordered" evidence="5">
    <location>
        <begin position="462"/>
        <end position="490"/>
    </location>
</feature>
<evidence type="ECO:0000313" key="8">
    <source>
        <dbReference type="Proteomes" id="UP000886520"/>
    </source>
</evidence>
<evidence type="ECO:0000259" key="6">
    <source>
        <dbReference type="PROSITE" id="PS50888"/>
    </source>
</evidence>
<keyword evidence="4" id="KW-0175">Coiled coil</keyword>
<feature type="region of interest" description="Disordered" evidence="5">
    <location>
        <begin position="347"/>
        <end position="385"/>
    </location>
</feature>
<feature type="compositionally biased region" description="Basic residues" evidence="5">
    <location>
        <begin position="547"/>
        <end position="556"/>
    </location>
</feature>
<dbReference type="CDD" id="cd11449">
    <property type="entry name" value="bHLH_AtAIB_like"/>
    <property type="match status" value="1"/>
</dbReference>
<accession>A0A9D4Z3B8</accession>
<dbReference type="PROSITE" id="PS50888">
    <property type="entry name" value="BHLH"/>
    <property type="match status" value="1"/>
</dbReference>
<dbReference type="Proteomes" id="UP000886520">
    <property type="component" value="Chromosome 25"/>
</dbReference>
<keyword evidence="8" id="KW-1185">Reference proteome</keyword>